<dbReference type="CDD" id="cd00093">
    <property type="entry name" value="HTH_XRE"/>
    <property type="match status" value="1"/>
</dbReference>
<dbReference type="PROSITE" id="PS50943">
    <property type="entry name" value="HTH_CROC1"/>
    <property type="match status" value="1"/>
</dbReference>
<dbReference type="EMBL" id="QDLV01000080">
    <property type="protein sequence ID" value="PVJ39669.1"/>
    <property type="molecule type" value="Genomic_DNA"/>
</dbReference>
<evidence type="ECO:0000313" key="3">
    <source>
        <dbReference type="EMBL" id="PVM62238.1"/>
    </source>
</evidence>
<gene>
    <name evidence="3" type="ORF">C4784_28675</name>
    <name evidence="2" type="ORF">C4855_27495</name>
</gene>
<dbReference type="Gene3D" id="1.10.260.40">
    <property type="entry name" value="lambda repressor-like DNA-binding domains"/>
    <property type="match status" value="1"/>
</dbReference>
<dbReference type="SMART" id="SM00530">
    <property type="entry name" value="HTH_XRE"/>
    <property type="match status" value="1"/>
</dbReference>
<protein>
    <submittedName>
        <fullName evidence="2">XRE family transcriptional regulator</fullName>
    </submittedName>
</protein>
<dbReference type="Proteomes" id="UP000245551">
    <property type="component" value="Unassembled WGS sequence"/>
</dbReference>
<feature type="domain" description="HTH cro/C1-type" evidence="1">
    <location>
        <begin position="69"/>
        <end position="122"/>
    </location>
</feature>
<dbReference type="SUPFAM" id="SSF47413">
    <property type="entry name" value="lambda repressor-like DNA-binding domains"/>
    <property type="match status" value="1"/>
</dbReference>
<name>A0A2T8WMR2_SALET</name>
<dbReference type="RefSeq" id="WP_070799695.1">
    <property type="nucleotide sequence ID" value="NZ_QDLV01000080.1"/>
</dbReference>
<accession>A0A2T8WMR2</accession>
<dbReference type="AlphaFoldDB" id="A0A2T8WMR2"/>
<organism evidence="2 5">
    <name type="scientific">Salmonella enterica subsp. enterica serovar Gaminara</name>
    <dbReference type="NCBI Taxonomy" id="913070"/>
    <lineage>
        <taxon>Bacteria</taxon>
        <taxon>Pseudomonadati</taxon>
        <taxon>Pseudomonadota</taxon>
        <taxon>Gammaproteobacteria</taxon>
        <taxon>Enterobacterales</taxon>
        <taxon>Enterobacteriaceae</taxon>
        <taxon>Salmonella</taxon>
    </lineage>
</organism>
<evidence type="ECO:0000313" key="4">
    <source>
        <dbReference type="Proteomes" id="UP000245068"/>
    </source>
</evidence>
<dbReference type="Proteomes" id="UP000245068">
    <property type="component" value="Unassembled WGS sequence"/>
</dbReference>
<proteinExistence type="predicted"/>
<sequence length="124" mass="14220">MKTGIQFITDEKGIKKSVILSIQEYERLVDEADMDENYESVPYEAGEYDDETIPHDVISIMVDEQVSLLAAWRIYRRMTQKEVADLLGVKQSAVSQFEKVETPRKATLEKLAEIYDCRVGQLAD</sequence>
<dbReference type="InterPro" id="IPR001387">
    <property type="entry name" value="Cro/C1-type_HTH"/>
</dbReference>
<evidence type="ECO:0000313" key="5">
    <source>
        <dbReference type="Proteomes" id="UP000245551"/>
    </source>
</evidence>
<evidence type="ECO:0000259" key="1">
    <source>
        <dbReference type="PROSITE" id="PS50943"/>
    </source>
</evidence>
<dbReference type="Pfam" id="PF01381">
    <property type="entry name" value="HTH_3"/>
    <property type="match status" value="1"/>
</dbReference>
<dbReference type="InterPro" id="IPR010982">
    <property type="entry name" value="Lambda_DNA-bd_dom_sf"/>
</dbReference>
<evidence type="ECO:0000313" key="2">
    <source>
        <dbReference type="EMBL" id="PVJ39669.1"/>
    </source>
</evidence>
<dbReference type="EMBL" id="QDOO01000104">
    <property type="protein sequence ID" value="PVM62238.1"/>
    <property type="molecule type" value="Genomic_DNA"/>
</dbReference>
<comment type="caution">
    <text evidence="2">The sequence shown here is derived from an EMBL/GenBank/DDBJ whole genome shotgun (WGS) entry which is preliminary data.</text>
</comment>
<reference evidence="4 5" key="1">
    <citation type="submission" date="2018-04" db="EMBL/GenBank/DDBJ databases">
        <title>Serotype diversity and antimicrobial resistance among Salmonella enterica isolated from patients at an equine referral hospital.</title>
        <authorList>
            <person name="Leon I.M."/>
            <person name="Lawhon S.D."/>
            <person name="Norman K.N."/>
            <person name="Threadgill D.S."/>
            <person name="Ohta N."/>
            <person name="Vinasco J."/>
            <person name="Scott H.M."/>
        </authorList>
    </citation>
    <scope>NUCLEOTIDE SEQUENCE [LARGE SCALE GENOMIC DNA]</scope>
    <source>
        <strain evidence="3 4">159</strain>
        <strain evidence="2 5">230</strain>
    </source>
</reference>
<dbReference type="GO" id="GO:0003677">
    <property type="term" value="F:DNA binding"/>
    <property type="evidence" value="ECO:0007669"/>
    <property type="project" value="InterPro"/>
</dbReference>